<feature type="signal peptide" evidence="1">
    <location>
        <begin position="1"/>
        <end position="28"/>
    </location>
</feature>
<evidence type="ECO:0008006" key="4">
    <source>
        <dbReference type="Google" id="ProtNLM"/>
    </source>
</evidence>
<keyword evidence="1" id="KW-0732">Signal</keyword>
<protein>
    <recommendedName>
        <fullName evidence="4">Secreted protein</fullName>
    </recommendedName>
</protein>
<evidence type="ECO:0000313" key="3">
    <source>
        <dbReference type="Proteomes" id="UP001500575"/>
    </source>
</evidence>
<name>A0ABN2XNT0_9ACTN</name>
<proteinExistence type="predicted"/>
<keyword evidence="3" id="KW-1185">Reference proteome</keyword>
<evidence type="ECO:0000313" key="2">
    <source>
        <dbReference type="EMBL" id="GAA2114800.1"/>
    </source>
</evidence>
<evidence type="ECO:0000256" key="1">
    <source>
        <dbReference type="SAM" id="SignalP"/>
    </source>
</evidence>
<dbReference type="RefSeq" id="WP_344301877.1">
    <property type="nucleotide sequence ID" value="NZ_BAAAQQ010000002.1"/>
</dbReference>
<organism evidence="2 3">
    <name type="scientific">Nocardioides bigeumensis</name>
    <dbReference type="NCBI Taxonomy" id="433657"/>
    <lineage>
        <taxon>Bacteria</taxon>
        <taxon>Bacillati</taxon>
        <taxon>Actinomycetota</taxon>
        <taxon>Actinomycetes</taxon>
        <taxon>Propionibacteriales</taxon>
        <taxon>Nocardioidaceae</taxon>
        <taxon>Nocardioides</taxon>
    </lineage>
</organism>
<accession>A0ABN2XNT0</accession>
<reference evidence="2 3" key="1">
    <citation type="journal article" date="2019" name="Int. J. Syst. Evol. Microbiol.">
        <title>The Global Catalogue of Microorganisms (GCM) 10K type strain sequencing project: providing services to taxonomists for standard genome sequencing and annotation.</title>
        <authorList>
            <consortium name="The Broad Institute Genomics Platform"/>
            <consortium name="The Broad Institute Genome Sequencing Center for Infectious Disease"/>
            <person name="Wu L."/>
            <person name="Ma J."/>
        </authorList>
    </citation>
    <scope>NUCLEOTIDE SEQUENCE [LARGE SCALE GENOMIC DNA]</scope>
    <source>
        <strain evidence="2 3">JCM 16021</strain>
    </source>
</reference>
<feature type="chain" id="PRO_5046333806" description="Secreted protein" evidence="1">
    <location>
        <begin position="29"/>
        <end position="132"/>
    </location>
</feature>
<sequence>MRRSSLVACALATLSTGLLVTVGGTADAARKPAEPLRANVSVQPNATHDQCVFTVGWVASEPAMVSTYQVTSGSAAITSKSTAVQSKTTNETTASWVIEDDAAFYVDISIQYVDGRWSKPLSIGAPAWDCLG</sequence>
<gene>
    <name evidence="2" type="ORF">GCM10009843_03530</name>
</gene>
<dbReference type="Proteomes" id="UP001500575">
    <property type="component" value="Unassembled WGS sequence"/>
</dbReference>
<comment type="caution">
    <text evidence="2">The sequence shown here is derived from an EMBL/GenBank/DDBJ whole genome shotgun (WGS) entry which is preliminary data.</text>
</comment>
<dbReference type="EMBL" id="BAAAQQ010000002">
    <property type="protein sequence ID" value="GAA2114800.1"/>
    <property type="molecule type" value="Genomic_DNA"/>
</dbReference>